<feature type="domain" description="Antitoxin SocA-like Panacea" evidence="1">
    <location>
        <begin position="29"/>
        <end position="131"/>
    </location>
</feature>
<name>A0A940S595_9PROT</name>
<evidence type="ECO:0000259" key="1">
    <source>
        <dbReference type="Pfam" id="PF13274"/>
    </source>
</evidence>
<dbReference type="InterPro" id="IPR025272">
    <property type="entry name" value="SocA_Panacea"/>
</dbReference>
<protein>
    <submittedName>
        <fullName evidence="2">SocA family protein</fullName>
    </submittedName>
</protein>
<evidence type="ECO:0000313" key="3">
    <source>
        <dbReference type="Proteomes" id="UP000677537"/>
    </source>
</evidence>
<comment type="caution">
    <text evidence="2">The sequence shown here is derived from an EMBL/GenBank/DDBJ whole genome shotgun (WGS) entry which is preliminary data.</text>
</comment>
<gene>
    <name evidence="2" type="ORF">J5Y10_08300</name>
</gene>
<organism evidence="2 3">
    <name type="scientific">Roseomonas indoligenes</name>
    <dbReference type="NCBI Taxonomy" id="2820811"/>
    <lineage>
        <taxon>Bacteria</taxon>
        <taxon>Pseudomonadati</taxon>
        <taxon>Pseudomonadota</taxon>
        <taxon>Alphaproteobacteria</taxon>
        <taxon>Acetobacterales</taxon>
        <taxon>Roseomonadaceae</taxon>
        <taxon>Roseomonas</taxon>
    </lineage>
</organism>
<accession>A0A940S595</accession>
<dbReference type="Pfam" id="PF13274">
    <property type="entry name" value="SocA_Panacea"/>
    <property type="match status" value="1"/>
</dbReference>
<dbReference type="RefSeq" id="WP_209372591.1">
    <property type="nucleotide sequence ID" value="NZ_JAGIZA010000004.1"/>
</dbReference>
<reference evidence="2" key="1">
    <citation type="submission" date="2021-03" db="EMBL/GenBank/DDBJ databases">
        <authorList>
            <person name="So Y."/>
        </authorList>
    </citation>
    <scope>NUCLEOTIDE SEQUENCE</scope>
    <source>
        <strain evidence="2">SG15</strain>
    </source>
</reference>
<keyword evidence="3" id="KW-1185">Reference proteome</keyword>
<dbReference type="AlphaFoldDB" id="A0A940S595"/>
<sequence length="177" mass="20211">MPYEAKALANWLLDEADRQQIPLTHMGVHKVIYYGHGWRLAQFNQPLIKEIFEAWEYGPVLAGLYKVLKAAGKDVVRIRAKSFDPVHQREVVPYVAPSEDDASFLRDVLRAYGRLNALTLSDMTHRPGGAWDQVWNAPKGEITLGMRIKNDNIRREFLNLDPLMSKRNRSDSTAHAS</sequence>
<dbReference type="EMBL" id="JAGIZA010000004">
    <property type="protein sequence ID" value="MBP0492779.1"/>
    <property type="molecule type" value="Genomic_DNA"/>
</dbReference>
<evidence type="ECO:0000313" key="2">
    <source>
        <dbReference type="EMBL" id="MBP0492779.1"/>
    </source>
</evidence>
<proteinExistence type="predicted"/>
<dbReference type="Proteomes" id="UP000677537">
    <property type="component" value="Unassembled WGS sequence"/>
</dbReference>